<protein>
    <submittedName>
        <fullName evidence="2">p25-alpha family protein</fullName>
    </submittedName>
</protein>
<feature type="compositionally biased region" description="Basic and acidic residues" evidence="1">
    <location>
        <begin position="43"/>
        <end position="56"/>
    </location>
</feature>
<feature type="compositionally biased region" description="Low complexity" evidence="1">
    <location>
        <begin position="89"/>
        <end position="111"/>
    </location>
</feature>
<dbReference type="OrthoDB" id="548799at2759"/>
<dbReference type="PANTHER" id="PTHR12932">
    <property type="entry name" value="P25 ALPHA-RELATED"/>
    <property type="match status" value="1"/>
</dbReference>
<dbReference type="AlphaFoldDB" id="A0A4Z1SZQ0"/>
<dbReference type="Pfam" id="PF05517">
    <property type="entry name" value="p25-alpha"/>
    <property type="match status" value="1"/>
</dbReference>
<evidence type="ECO:0000313" key="3">
    <source>
        <dbReference type="Proteomes" id="UP000315496"/>
    </source>
</evidence>
<gene>
    <name evidence="2" type="ORF">GMRT_14235</name>
</gene>
<dbReference type="PANTHER" id="PTHR12932:SF9">
    <property type="entry name" value="TUBULIN POLYMERIZATION-PROMOTING PROTEIN HOMOLOG"/>
    <property type="match status" value="1"/>
</dbReference>
<accession>A0A4Z1SZQ0</accession>
<dbReference type="EMBL" id="VDLU01000001">
    <property type="protein sequence ID" value="TNJ30225.1"/>
    <property type="molecule type" value="Genomic_DNA"/>
</dbReference>
<feature type="region of interest" description="Disordered" evidence="1">
    <location>
        <begin position="1"/>
        <end position="180"/>
    </location>
</feature>
<evidence type="ECO:0000313" key="2">
    <source>
        <dbReference type="EMBL" id="TNJ30225.1"/>
    </source>
</evidence>
<dbReference type="GO" id="GO:0001578">
    <property type="term" value="P:microtubule bundle formation"/>
    <property type="evidence" value="ECO:0007669"/>
    <property type="project" value="TreeGrafter"/>
</dbReference>
<sequence>MSDVTTAKHSMTEKPKPASQAKGGSIFDRLTDTSTYHASHRARFNERPDVKTDHVKLQPASNINAKHDPVQPTVGRKAAGASEGGSTNPKPAAAKSTSPPEPAVESASSRPNKPTPASQSKKGGSIFDRLTDVSTYHASHRERFNADGTGRGLAGRDSVAKGNGSVGGRAGDLSSQVSRK</sequence>
<evidence type="ECO:0000256" key="1">
    <source>
        <dbReference type="SAM" id="MobiDB-lite"/>
    </source>
</evidence>
<reference evidence="2 3" key="1">
    <citation type="submission" date="2019-05" db="EMBL/GenBank/DDBJ databases">
        <title>The compact genome of Giardia muris reveals important steps in the evolution of intestinal protozoan parasites.</title>
        <authorList>
            <person name="Xu F."/>
            <person name="Jimenez-Gonzalez A."/>
            <person name="Einarsson E."/>
            <person name="Astvaldsson A."/>
            <person name="Peirasmaki D."/>
            <person name="Eckmann L."/>
            <person name="Andersson J.O."/>
            <person name="Svard S.G."/>
            <person name="Jerlstrom-Hultqvist J."/>
        </authorList>
    </citation>
    <scope>NUCLEOTIDE SEQUENCE [LARGE SCALE GENOMIC DNA]</scope>
    <source>
        <strain evidence="2 3">Roberts-Thomson</strain>
    </source>
</reference>
<dbReference type="GO" id="GO:0046785">
    <property type="term" value="P:microtubule polymerization"/>
    <property type="evidence" value="ECO:0007669"/>
    <property type="project" value="InterPro"/>
</dbReference>
<organism evidence="2 3">
    <name type="scientific">Giardia muris</name>
    <dbReference type="NCBI Taxonomy" id="5742"/>
    <lineage>
        <taxon>Eukaryota</taxon>
        <taxon>Metamonada</taxon>
        <taxon>Diplomonadida</taxon>
        <taxon>Hexamitidae</taxon>
        <taxon>Giardiinae</taxon>
        <taxon>Giardia</taxon>
    </lineage>
</organism>
<dbReference type="GO" id="GO:0032273">
    <property type="term" value="P:positive regulation of protein polymerization"/>
    <property type="evidence" value="ECO:0007669"/>
    <property type="project" value="TreeGrafter"/>
</dbReference>
<dbReference type="Proteomes" id="UP000315496">
    <property type="component" value="Chromosome 1"/>
</dbReference>
<dbReference type="VEuPathDB" id="GiardiaDB:GMRT_14235"/>
<proteinExistence type="predicted"/>
<name>A0A4Z1SZQ0_GIAMU</name>
<comment type="caution">
    <text evidence="2">The sequence shown here is derived from an EMBL/GenBank/DDBJ whole genome shotgun (WGS) entry which is preliminary data.</text>
</comment>
<dbReference type="GO" id="GO:0015631">
    <property type="term" value="F:tubulin binding"/>
    <property type="evidence" value="ECO:0007669"/>
    <property type="project" value="InterPro"/>
</dbReference>
<keyword evidence="3" id="KW-1185">Reference proteome</keyword>
<dbReference type="InterPro" id="IPR008907">
    <property type="entry name" value="TPP/p25"/>
</dbReference>
<dbReference type="GO" id="GO:0005874">
    <property type="term" value="C:microtubule"/>
    <property type="evidence" value="ECO:0007669"/>
    <property type="project" value="TreeGrafter"/>
</dbReference>